<keyword evidence="1" id="KW-0732">Signal</keyword>
<dbReference type="PANTHER" id="PTHR35788:SF1">
    <property type="entry name" value="EXPORTED PROTEIN"/>
    <property type="match status" value="1"/>
</dbReference>
<dbReference type="InterPro" id="IPR052913">
    <property type="entry name" value="Glycopeptide_resist_protein"/>
</dbReference>
<sequence>MFKRQLDKITLLLKSPKAYGVARKVYFGLVFVVLFFTLYHIGYSKRIIPGVKIGDVFVGGMTYDEAYDAFSETVEALEPKLVLTHENIKHELTAGEISLQYDIANSVSRAFEVGRSGSIFRDTKDKLASLVKNIRVKAYYNWDDDLLSGEFSKLRGEINHAAVEPSFVIADDGSLSVTPPVTGEKVSDQGVYDVVISSFDYLEFSEKEIPVSKLEPSLKAEDLEEARGEVERIISKPLTVKAGENSWELSPKQKFDFIKIEPRLIGSKLSLNRANFEAYVDGIALEINKQPRGKVTRIENNVVLGFELTGPGEELDEKKFTEDFERALLGEETEAVIVMNVINNLSDPSKYGIYALLGEGSSKFAGSAAARIHNLTLAAERTDGVLVPPGGTYSFNNSVGAINGATGYDTAYIISNGRTVLGEGGGVCQTSTTMFRAVLDAGLPIVTRHPHAYRVYYYEQDRPVGFDASVFQPSLDFQFKNDTPNHVLVATSWNLDEQTLTFKLYGTPDGREVEITEPVVTNEIAPPEALYQDDPTLDKGVVRQVDFSAWGATAQFSRTVTRGGEILSQDTFKSTYQPWRAIFMVGTKET</sequence>
<dbReference type="Proteomes" id="UP000176608">
    <property type="component" value="Unassembled WGS sequence"/>
</dbReference>
<comment type="caution">
    <text evidence="4">The sequence shown here is derived from an EMBL/GenBank/DDBJ whole genome shotgun (WGS) entry which is preliminary data.</text>
</comment>
<feature type="transmembrane region" description="Helical" evidence="2">
    <location>
        <begin position="21"/>
        <end position="42"/>
    </location>
</feature>
<evidence type="ECO:0000259" key="3">
    <source>
        <dbReference type="SMART" id="SM01208"/>
    </source>
</evidence>
<evidence type="ECO:0000313" key="4">
    <source>
        <dbReference type="EMBL" id="OGC47337.1"/>
    </source>
</evidence>
<dbReference type="PANTHER" id="PTHR35788">
    <property type="entry name" value="EXPORTED PROTEIN-RELATED"/>
    <property type="match status" value="1"/>
</dbReference>
<reference evidence="4 5" key="1">
    <citation type="journal article" date="2016" name="Nat. Commun.">
        <title>Thousands of microbial genomes shed light on interconnected biogeochemical processes in an aquifer system.</title>
        <authorList>
            <person name="Anantharaman K."/>
            <person name="Brown C.T."/>
            <person name="Hug L.A."/>
            <person name="Sharon I."/>
            <person name="Castelle C.J."/>
            <person name="Probst A.J."/>
            <person name="Thomas B.C."/>
            <person name="Singh A."/>
            <person name="Wilkins M.J."/>
            <person name="Karaoz U."/>
            <person name="Brodie E.L."/>
            <person name="Williams K.H."/>
            <person name="Hubbard S.S."/>
            <person name="Banfield J.F."/>
        </authorList>
    </citation>
    <scope>NUCLEOTIDE SEQUENCE [LARGE SCALE GENOMIC DNA]</scope>
</reference>
<proteinExistence type="predicted"/>
<dbReference type="InterPro" id="IPR007391">
    <property type="entry name" value="Vancomycin_resist_VanW"/>
</dbReference>
<dbReference type="STRING" id="1802617.A2886_00130"/>
<feature type="domain" description="G5" evidence="3">
    <location>
        <begin position="513"/>
        <end position="589"/>
    </location>
</feature>
<evidence type="ECO:0000256" key="2">
    <source>
        <dbReference type="SAM" id="Phobius"/>
    </source>
</evidence>
<evidence type="ECO:0000313" key="5">
    <source>
        <dbReference type="Proteomes" id="UP000176608"/>
    </source>
</evidence>
<gene>
    <name evidence="4" type="ORF">A2886_00130</name>
</gene>
<dbReference type="Pfam" id="PF12229">
    <property type="entry name" value="PG_binding_4"/>
    <property type="match status" value="1"/>
</dbReference>
<accession>A0A1F4UQT3</accession>
<organism evidence="4 5">
    <name type="scientific">candidate division WWE3 bacterium RIFCSPHIGHO2_01_FULL_42_13</name>
    <dbReference type="NCBI Taxonomy" id="1802617"/>
    <lineage>
        <taxon>Bacteria</taxon>
        <taxon>Katanobacteria</taxon>
    </lineage>
</organism>
<evidence type="ECO:0000256" key="1">
    <source>
        <dbReference type="ARBA" id="ARBA00022729"/>
    </source>
</evidence>
<keyword evidence="2" id="KW-0812">Transmembrane</keyword>
<dbReference type="InterPro" id="IPR022029">
    <property type="entry name" value="YoaR-like_PG-bd"/>
</dbReference>
<dbReference type="SMART" id="SM01208">
    <property type="entry name" value="G5"/>
    <property type="match status" value="1"/>
</dbReference>
<keyword evidence="2" id="KW-0472">Membrane</keyword>
<dbReference type="AlphaFoldDB" id="A0A1F4UQT3"/>
<protein>
    <recommendedName>
        <fullName evidence="3">G5 domain-containing protein</fullName>
    </recommendedName>
</protein>
<dbReference type="InterPro" id="IPR011098">
    <property type="entry name" value="G5_dom"/>
</dbReference>
<dbReference type="Pfam" id="PF04294">
    <property type="entry name" value="VanW"/>
    <property type="match status" value="1"/>
</dbReference>
<keyword evidence="2" id="KW-1133">Transmembrane helix</keyword>
<name>A0A1F4UQT3_UNCKA</name>
<dbReference type="EMBL" id="MEVA01000013">
    <property type="protein sequence ID" value="OGC47337.1"/>
    <property type="molecule type" value="Genomic_DNA"/>
</dbReference>